<keyword evidence="1" id="KW-0732">Signal</keyword>
<feature type="chain" id="PRO_5039156861" description="PBP domain-containing protein" evidence="1">
    <location>
        <begin position="27"/>
        <end position="272"/>
    </location>
</feature>
<dbReference type="PANTHER" id="PTHR37945">
    <property type="entry name" value="EXTRACELLULAR TUNGSTATE BINDING PROTEIN"/>
    <property type="match status" value="1"/>
</dbReference>
<dbReference type="Pfam" id="PF12849">
    <property type="entry name" value="PBP_like_2"/>
    <property type="match status" value="1"/>
</dbReference>
<dbReference type="Gene3D" id="3.40.190.10">
    <property type="entry name" value="Periplasmic binding protein-like II"/>
    <property type="match status" value="2"/>
</dbReference>
<dbReference type="InterPro" id="IPR024370">
    <property type="entry name" value="PBP_domain"/>
</dbReference>
<dbReference type="STRING" id="1797197.A2Y75_09765"/>
<dbReference type="InterPro" id="IPR052738">
    <property type="entry name" value="ABC-Tungstate_binding"/>
</dbReference>
<name>A0A1F2WEZ4_9ACTN</name>
<protein>
    <recommendedName>
        <fullName evidence="2">PBP domain-containing protein</fullName>
    </recommendedName>
</protein>
<feature type="domain" description="PBP" evidence="2">
    <location>
        <begin position="30"/>
        <end position="245"/>
    </location>
</feature>
<sequence length="272" mass="28971">MMRKTAMQWLIAAAILVTLPAAALFAAGCGAGAVVIATTSEMAQSELYTKLVKEFEKQNGVKVRTKSYRNSVEVLSAGERGEADALLVGNKPALEKWLEEGYAASAEDVFYSDFIVVGPVNDPAQIKGLDCPGKSCKKVGTAGAAFVARGDGSDLDAKVMGYWNKCGIDPSGQGWFTKTGQDMPTTITIAGEKQAYTICDTSAWLENQADVPLTKLVEGCAMLMNQYCLVVIDPEAAVKLADFMIGETCQGLVGSYQESGVVIYHPNATKEI</sequence>
<reference evidence="3 4" key="1">
    <citation type="journal article" date="2016" name="Nat. Commun.">
        <title>Thousands of microbial genomes shed light on interconnected biogeochemical processes in an aquifer system.</title>
        <authorList>
            <person name="Anantharaman K."/>
            <person name="Brown C.T."/>
            <person name="Hug L.A."/>
            <person name="Sharon I."/>
            <person name="Castelle C.J."/>
            <person name="Probst A.J."/>
            <person name="Thomas B.C."/>
            <person name="Singh A."/>
            <person name="Wilkins M.J."/>
            <person name="Karaoz U."/>
            <person name="Brodie E.L."/>
            <person name="Williams K.H."/>
            <person name="Hubbard S.S."/>
            <person name="Banfield J.F."/>
        </authorList>
    </citation>
    <scope>NUCLEOTIDE SEQUENCE [LARGE SCALE GENOMIC DNA]</scope>
</reference>
<dbReference type="PANTHER" id="PTHR37945:SF1">
    <property type="entry name" value="EXTRACELLULAR TUNGSTATE BINDING PROTEIN"/>
    <property type="match status" value="1"/>
</dbReference>
<dbReference type="AlphaFoldDB" id="A0A1F2WEZ4"/>
<organism evidence="3 4">
    <name type="scientific">Candidatus Solincola sediminis</name>
    <dbReference type="NCBI Taxonomy" id="1797199"/>
    <lineage>
        <taxon>Bacteria</taxon>
        <taxon>Bacillati</taxon>
        <taxon>Actinomycetota</taxon>
        <taxon>Candidatus Geothermincolia</taxon>
        <taxon>Candidatus Geothermincolales</taxon>
        <taxon>Candidatus Geothermincolaceae</taxon>
        <taxon>Candidatus Solincola</taxon>
    </lineage>
</organism>
<accession>A0A1F2WEZ4</accession>
<evidence type="ECO:0000313" key="4">
    <source>
        <dbReference type="Proteomes" id="UP000177876"/>
    </source>
</evidence>
<evidence type="ECO:0000256" key="1">
    <source>
        <dbReference type="SAM" id="SignalP"/>
    </source>
</evidence>
<evidence type="ECO:0000259" key="2">
    <source>
        <dbReference type="Pfam" id="PF12849"/>
    </source>
</evidence>
<dbReference type="PROSITE" id="PS51257">
    <property type="entry name" value="PROKAR_LIPOPROTEIN"/>
    <property type="match status" value="1"/>
</dbReference>
<gene>
    <name evidence="3" type="ORF">A2Y75_09765</name>
</gene>
<evidence type="ECO:0000313" key="3">
    <source>
        <dbReference type="EMBL" id="OFW55397.1"/>
    </source>
</evidence>
<comment type="caution">
    <text evidence="3">The sequence shown here is derived from an EMBL/GenBank/DDBJ whole genome shotgun (WGS) entry which is preliminary data.</text>
</comment>
<dbReference type="SUPFAM" id="SSF53850">
    <property type="entry name" value="Periplasmic binding protein-like II"/>
    <property type="match status" value="1"/>
</dbReference>
<dbReference type="Proteomes" id="UP000177876">
    <property type="component" value="Unassembled WGS sequence"/>
</dbReference>
<proteinExistence type="predicted"/>
<feature type="signal peptide" evidence="1">
    <location>
        <begin position="1"/>
        <end position="26"/>
    </location>
</feature>
<dbReference type="EMBL" id="MELK01000054">
    <property type="protein sequence ID" value="OFW55397.1"/>
    <property type="molecule type" value="Genomic_DNA"/>
</dbReference>